<evidence type="ECO:0000313" key="1">
    <source>
        <dbReference type="EMBL" id="GAA1903536.1"/>
    </source>
</evidence>
<keyword evidence="2" id="KW-1185">Reference proteome</keyword>
<name>A0ABN2NWN7_9ACTN</name>
<organism evidence="1 2">
    <name type="scientific">Nocardioides lentus</name>
    <dbReference type="NCBI Taxonomy" id="338077"/>
    <lineage>
        <taxon>Bacteria</taxon>
        <taxon>Bacillati</taxon>
        <taxon>Actinomycetota</taxon>
        <taxon>Actinomycetes</taxon>
        <taxon>Propionibacteriales</taxon>
        <taxon>Nocardioidaceae</taxon>
        <taxon>Nocardioides</taxon>
    </lineage>
</organism>
<reference evidence="1 2" key="1">
    <citation type="journal article" date="2019" name="Int. J. Syst. Evol. Microbiol.">
        <title>The Global Catalogue of Microorganisms (GCM) 10K type strain sequencing project: providing services to taxonomists for standard genome sequencing and annotation.</title>
        <authorList>
            <consortium name="The Broad Institute Genomics Platform"/>
            <consortium name="The Broad Institute Genome Sequencing Center for Infectious Disease"/>
            <person name="Wu L."/>
            <person name="Ma J."/>
        </authorList>
    </citation>
    <scope>NUCLEOTIDE SEQUENCE [LARGE SCALE GENOMIC DNA]</scope>
    <source>
        <strain evidence="1 2">JCM 14046</strain>
    </source>
</reference>
<comment type="caution">
    <text evidence="1">The sequence shown here is derived from an EMBL/GenBank/DDBJ whole genome shotgun (WGS) entry which is preliminary data.</text>
</comment>
<sequence>MERVWTFVDTAVTATLVDFADPALAGEPDVRERGVRLEVRPVRWSTTGSIYSSPALTLGPAAVRVDLLESAPGAADRMHWHPRMSDGEPGDRTFDPAMVADPAGWVRAWLGRVGEWCAAEDVPRIAAVGDEVVAVVEQLMTEARRPWPDVEHDERGLVVA</sequence>
<evidence type="ECO:0008006" key="3">
    <source>
        <dbReference type="Google" id="ProtNLM"/>
    </source>
</evidence>
<evidence type="ECO:0000313" key="2">
    <source>
        <dbReference type="Proteomes" id="UP001501612"/>
    </source>
</evidence>
<protein>
    <recommendedName>
        <fullName evidence="3">Gfo/Idh/MocA-like oxidoreductase C-terminal domain-containing protein</fullName>
    </recommendedName>
</protein>
<dbReference type="EMBL" id="BAAAMY010000001">
    <property type="protein sequence ID" value="GAA1903536.1"/>
    <property type="molecule type" value="Genomic_DNA"/>
</dbReference>
<gene>
    <name evidence="1" type="ORF">GCM10009737_00200</name>
</gene>
<dbReference type="RefSeq" id="WP_344001950.1">
    <property type="nucleotide sequence ID" value="NZ_BAAAMY010000001.1"/>
</dbReference>
<proteinExistence type="predicted"/>
<accession>A0ABN2NWN7</accession>
<dbReference type="Proteomes" id="UP001501612">
    <property type="component" value="Unassembled WGS sequence"/>
</dbReference>